<keyword evidence="1" id="KW-0812">Transmembrane</keyword>
<evidence type="ECO:0000313" key="2">
    <source>
        <dbReference type="EMBL" id="WMW25739.1"/>
    </source>
</evidence>
<keyword evidence="1" id="KW-0472">Membrane</keyword>
<dbReference type="AlphaFoldDB" id="A0AA51YM83"/>
<dbReference type="EMBL" id="CP133592">
    <property type="protein sequence ID" value="WMW25739.1"/>
    <property type="molecule type" value="Genomic_DNA"/>
</dbReference>
<evidence type="ECO:0000256" key="1">
    <source>
        <dbReference type="SAM" id="Phobius"/>
    </source>
</evidence>
<proteinExistence type="predicted"/>
<name>A0AA51YM83_9EURY</name>
<feature type="transmembrane region" description="Helical" evidence="1">
    <location>
        <begin position="30"/>
        <end position="49"/>
    </location>
</feature>
<dbReference type="KEGG" id="mseb:RE474_03195"/>
<keyword evidence="1" id="KW-1133">Transmembrane helix</keyword>
<sequence>MSIELGIASENENINIIVSKISLNLLKFKLSITLVTSIIMNITFFRYIFKRIKESFIGYSKNSLSGKSIYPNIKNKTDVIIGGMKAGAVLIA</sequence>
<evidence type="ECO:0000313" key="3">
    <source>
        <dbReference type="Proteomes" id="UP001182908"/>
    </source>
</evidence>
<keyword evidence="3" id="KW-1185">Reference proteome</keyword>
<organism evidence="2 3">
    <name type="scientific">Methanolobus sediminis</name>
    <dbReference type="NCBI Taxonomy" id="3072978"/>
    <lineage>
        <taxon>Archaea</taxon>
        <taxon>Methanobacteriati</taxon>
        <taxon>Methanobacteriota</taxon>
        <taxon>Stenosarchaea group</taxon>
        <taxon>Methanomicrobia</taxon>
        <taxon>Methanosarcinales</taxon>
        <taxon>Methanosarcinaceae</taxon>
        <taxon>Methanolobus</taxon>
    </lineage>
</organism>
<accession>A0AA51YM83</accession>
<reference evidence="2 3" key="1">
    <citation type="submission" date="2023-08" db="EMBL/GenBank/DDBJ databases">
        <title>Methanolobus mangrovi sp. nov. and Methanolobus sediminis sp. nov, two novel methylotrophic methanogens isolated from mangrove sediments in China.</title>
        <authorList>
            <person name="Zhou J."/>
        </authorList>
    </citation>
    <scope>NUCLEOTIDE SEQUENCE [LARGE SCALE GENOMIC DNA]</scope>
    <source>
        <strain evidence="2 3">FTZ6</strain>
    </source>
</reference>
<protein>
    <submittedName>
        <fullName evidence="2">Uncharacterized protein</fullName>
    </submittedName>
</protein>
<dbReference type="Proteomes" id="UP001182908">
    <property type="component" value="Chromosome"/>
</dbReference>
<gene>
    <name evidence="2" type="ORF">RE474_03195</name>
</gene>